<proteinExistence type="predicted"/>
<dbReference type="PROSITE" id="PS51125">
    <property type="entry name" value="NHL"/>
    <property type="match status" value="3"/>
</dbReference>
<dbReference type="InterPro" id="IPR050952">
    <property type="entry name" value="TRIM-NHL_E3_ligases"/>
</dbReference>
<dbReference type="PANTHER" id="PTHR24104:SF25">
    <property type="entry name" value="PROTEIN LIN-41"/>
    <property type="match status" value="1"/>
</dbReference>
<dbReference type="SUPFAM" id="SSF101898">
    <property type="entry name" value="NHL repeat"/>
    <property type="match status" value="1"/>
</dbReference>
<protein>
    <recommendedName>
        <fullName evidence="3">6-bladed beta-propeller</fullName>
    </recommendedName>
</protein>
<name>A0A3B1DXN2_9ZZZZ</name>
<dbReference type="InterPro" id="IPR001258">
    <property type="entry name" value="NHL_repeat"/>
</dbReference>
<evidence type="ECO:0000256" key="1">
    <source>
        <dbReference type="ARBA" id="ARBA00022737"/>
    </source>
</evidence>
<dbReference type="AlphaFoldDB" id="A0A3B1DXN2"/>
<evidence type="ECO:0000313" key="2">
    <source>
        <dbReference type="EMBL" id="VAX33657.1"/>
    </source>
</evidence>
<reference evidence="2" key="1">
    <citation type="submission" date="2018-06" db="EMBL/GenBank/DDBJ databases">
        <authorList>
            <person name="Zhirakovskaya E."/>
        </authorList>
    </citation>
    <scope>NUCLEOTIDE SEQUENCE</scope>
</reference>
<dbReference type="InterPro" id="IPR011042">
    <property type="entry name" value="6-blade_b-propeller_TolB-like"/>
</dbReference>
<gene>
    <name evidence="2" type="ORF">MNBD_NITROSPIRAE01-2199</name>
</gene>
<dbReference type="EMBL" id="UOGF01000117">
    <property type="protein sequence ID" value="VAX33657.1"/>
    <property type="molecule type" value="Genomic_DNA"/>
</dbReference>
<dbReference type="Gene3D" id="2.120.10.30">
    <property type="entry name" value="TolB, C-terminal domain"/>
    <property type="match status" value="2"/>
</dbReference>
<dbReference type="GO" id="GO:0008270">
    <property type="term" value="F:zinc ion binding"/>
    <property type="evidence" value="ECO:0007669"/>
    <property type="project" value="UniProtKB-KW"/>
</dbReference>
<evidence type="ECO:0008006" key="3">
    <source>
        <dbReference type="Google" id="ProtNLM"/>
    </source>
</evidence>
<dbReference type="Pfam" id="PF01436">
    <property type="entry name" value="NHL"/>
    <property type="match status" value="2"/>
</dbReference>
<sequence length="169" mass="19119">MKTKYRSMLSFFTFFLLFLSLVWCAETKAISDFVISWGAEKSDRGQLDEPFDAVVGPKGHLYVTDARQQKVLKFDPDGKFVLQWGDAKRFEKPTGITVSEDGFVYVSDYDNDHILKFKSDGTFIKQWGRSGEGEGEFDSPSGLAVDAAGNVYVTDLYNHRIQKFSGNKK</sequence>
<organism evidence="2">
    <name type="scientific">hydrothermal vent metagenome</name>
    <dbReference type="NCBI Taxonomy" id="652676"/>
    <lineage>
        <taxon>unclassified sequences</taxon>
        <taxon>metagenomes</taxon>
        <taxon>ecological metagenomes</taxon>
    </lineage>
</organism>
<accession>A0A3B1DXN2</accession>
<keyword evidence="1" id="KW-0677">Repeat</keyword>
<dbReference type="PANTHER" id="PTHR24104">
    <property type="entry name" value="E3 UBIQUITIN-PROTEIN LIGASE NHLRC1-RELATED"/>
    <property type="match status" value="1"/>
</dbReference>